<evidence type="ECO:0000256" key="1">
    <source>
        <dbReference type="SAM" id="Coils"/>
    </source>
</evidence>
<dbReference type="EMBL" id="MNPL01015271">
    <property type="protein sequence ID" value="OQR71159.1"/>
    <property type="molecule type" value="Genomic_DNA"/>
</dbReference>
<feature type="non-terminal residue" evidence="3">
    <location>
        <position position="321"/>
    </location>
</feature>
<accession>A0A1V9XCA6</accession>
<feature type="coiled-coil region" evidence="1">
    <location>
        <begin position="276"/>
        <end position="310"/>
    </location>
</feature>
<sequence>MMSPAVPFRQTSGSASSLLGRSAGLYGSSSSRPSSRLQALTSLTAPPGNAAGGLGLAGLGLGGGLGANSNHSVGSLGLASNAALNPLSSVSVGSASRAFGDTLLLSNGLRKPLSLSRPASALGRARPSSALGHPLSTNSSLATTTALQQQTVSGRQTNANHPSSLTNNLVTPRPASALGDPSYMSKKQTALIRQLEEELRIAHMQRNPDAELQSHLDALYAEKDHMTKEIFLLRETIKELELRIETQKQTLAARDESIKKLMEMLQSSKGVGSQLLDEQRIENERLRGRLIEAEARTRHLESMLENLKRDQDRGDLGKNRQ</sequence>
<protein>
    <recommendedName>
        <fullName evidence="5">ELKS/Rab6-interacting/CAST family member 1-like</fullName>
    </recommendedName>
</protein>
<dbReference type="OrthoDB" id="6429828at2759"/>
<gene>
    <name evidence="3" type="ORF">BIW11_11170</name>
</gene>
<evidence type="ECO:0000313" key="4">
    <source>
        <dbReference type="Proteomes" id="UP000192247"/>
    </source>
</evidence>
<evidence type="ECO:0000313" key="3">
    <source>
        <dbReference type="EMBL" id="OQR71159.1"/>
    </source>
</evidence>
<organism evidence="3 4">
    <name type="scientific">Tropilaelaps mercedesae</name>
    <dbReference type="NCBI Taxonomy" id="418985"/>
    <lineage>
        <taxon>Eukaryota</taxon>
        <taxon>Metazoa</taxon>
        <taxon>Ecdysozoa</taxon>
        <taxon>Arthropoda</taxon>
        <taxon>Chelicerata</taxon>
        <taxon>Arachnida</taxon>
        <taxon>Acari</taxon>
        <taxon>Parasitiformes</taxon>
        <taxon>Mesostigmata</taxon>
        <taxon>Gamasina</taxon>
        <taxon>Dermanyssoidea</taxon>
        <taxon>Laelapidae</taxon>
        <taxon>Tropilaelaps</taxon>
    </lineage>
</organism>
<proteinExistence type="predicted"/>
<feature type="region of interest" description="Disordered" evidence="2">
    <location>
        <begin position="150"/>
        <end position="183"/>
    </location>
</feature>
<keyword evidence="4" id="KW-1185">Reference proteome</keyword>
<evidence type="ECO:0008006" key="5">
    <source>
        <dbReference type="Google" id="ProtNLM"/>
    </source>
</evidence>
<name>A0A1V9XCA6_9ACAR</name>
<reference evidence="3 4" key="1">
    <citation type="journal article" date="2017" name="Gigascience">
        <title>Draft genome of the honey bee ectoparasitic mite, Tropilaelaps mercedesae, is shaped by the parasitic life history.</title>
        <authorList>
            <person name="Dong X."/>
            <person name="Armstrong S.D."/>
            <person name="Xia D."/>
            <person name="Makepeace B.L."/>
            <person name="Darby A.C."/>
            <person name="Kadowaki T."/>
        </authorList>
    </citation>
    <scope>NUCLEOTIDE SEQUENCE [LARGE SCALE GENOMIC DNA]</scope>
    <source>
        <strain evidence="3">Wuxi-XJTLU</strain>
    </source>
</reference>
<dbReference type="InterPro" id="IPR019323">
    <property type="entry name" value="ELKS/CAST"/>
</dbReference>
<comment type="caution">
    <text evidence="3">The sequence shown here is derived from an EMBL/GenBank/DDBJ whole genome shotgun (WGS) entry which is preliminary data.</text>
</comment>
<feature type="coiled-coil region" evidence="1">
    <location>
        <begin position="223"/>
        <end position="250"/>
    </location>
</feature>
<dbReference type="Pfam" id="PF10174">
    <property type="entry name" value="Cast"/>
    <property type="match status" value="1"/>
</dbReference>
<dbReference type="STRING" id="418985.A0A1V9XCA6"/>
<evidence type="ECO:0000256" key="2">
    <source>
        <dbReference type="SAM" id="MobiDB-lite"/>
    </source>
</evidence>
<dbReference type="AlphaFoldDB" id="A0A1V9XCA6"/>
<dbReference type="Proteomes" id="UP000192247">
    <property type="component" value="Unassembled WGS sequence"/>
</dbReference>
<feature type="compositionally biased region" description="Polar residues" evidence="2">
    <location>
        <begin position="152"/>
        <end position="170"/>
    </location>
</feature>
<dbReference type="InParanoid" id="A0A1V9XCA6"/>
<feature type="region of interest" description="Disordered" evidence="2">
    <location>
        <begin position="119"/>
        <end position="138"/>
    </location>
</feature>
<keyword evidence="1" id="KW-0175">Coiled coil</keyword>